<dbReference type="Pfam" id="PF07992">
    <property type="entry name" value="Pyr_redox_2"/>
    <property type="match status" value="1"/>
</dbReference>
<gene>
    <name evidence="7" type="ORF">SAMN05421773_101709</name>
</gene>
<evidence type="ECO:0000259" key="6">
    <source>
        <dbReference type="Pfam" id="PF07992"/>
    </source>
</evidence>
<feature type="domain" description="FAD/NAD(P)-binding" evidence="6">
    <location>
        <begin position="82"/>
        <end position="294"/>
    </location>
</feature>
<feature type="region of interest" description="Disordered" evidence="4">
    <location>
        <begin position="471"/>
        <end position="494"/>
    </location>
</feature>
<proteinExistence type="predicted"/>
<dbReference type="AlphaFoldDB" id="A0A1I1FLT4"/>
<name>A0A1I1FLT4_9ACTN</name>
<feature type="region of interest" description="Disordered" evidence="4">
    <location>
        <begin position="29"/>
        <end position="51"/>
    </location>
</feature>
<dbReference type="GO" id="GO:0016491">
    <property type="term" value="F:oxidoreductase activity"/>
    <property type="evidence" value="ECO:0007669"/>
    <property type="project" value="InterPro"/>
</dbReference>
<evidence type="ECO:0000259" key="5">
    <source>
        <dbReference type="Pfam" id="PF04324"/>
    </source>
</evidence>
<keyword evidence="2" id="KW-0285">Flavoprotein</keyword>
<dbReference type="InterPro" id="IPR036188">
    <property type="entry name" value="FAD/NAD-bd_sf"/>
</dbReference>
<keyword evidence="8" id="KW-1185">Reference proteome</keyword>
<comment type="cofactor">
    <cofactor evidence="1">
        <name>FAD</name>
        <dbReference type="ChEBI" id="CHEBI:57692"/>
    </cofactor>
</comment>
<evidence type="ECO:0000313" key="7">
    <source>
        <dbReference type="EMBL" id="SFB98000.1"/>
    </source>
</evidence>
<dbReference type="STRING" id="910347.SAMN05421773_101709"/>
<keyword evidence="3" id="KW-0274">FAD</keyword>
<dbReference type="OrthoDB" id="9768666at2"/>
<organism evidence="7 8">
    <name type="scientific">Streptomyces aidingensis</name>
    <dbReference type="NCBI Taxonomy" id="910347"/>
    <lineage>
        <taxon>Bacteria</taxon>
        <taxon>Bacillati</taxon>
        <taxon>Actinomycetota</taxon>
        <taxon>Actinomycetes</taxon>
        <taxon>Kitasatosporales</taxon>
        <taxon>Streptomycetaceae</taxon>
        <taxon>Streptomyces</taxon>
    </lineage>
</organism>
<evidence type="ECO:0000256" key="2">
    <source>
        <dbReference type="ARBA" id="ARBA00022630"/>
    </source>
</evidence>
<dbReference type="SUPFAM" id="SSF51905">
    <property type="entry name" value="FAD/NAD(P)-binding domain"/>
    <property type="match status" value="1"/>
</dbReference>
<evidence type="ECO:0000256" key="1">
    <source>
        <dbReference type="ARBA" id="ARBA00001974"/>
    </source>
</evidence>
<dbReference type="EMBL" id="FOLM01000001">
    <property type="protein sequence ID" value="SFB98000.1"/>
    <property type="molecule type" value="Genomic_DNA"/>
</dbReference>
<dbReference type="InterPro" id="IPR050260">
    <property type="entry name" value="FAD-bd_OxRdtase"/>
</dbReference>
<feature type="domain" description="BFD-like [2Fe-2S]-binding" evidence="5">
    <location>
        <begin position="421"/>
        <end position="467"/>
    </location>
</feature>
<accession>A0A1I1FLT4</accession>
<evidence type="ECO:0000256" key="4">
    <source>
        <dbReference type="SAM" id="MobiDB-lite"/>
    </source>
</evidence>
<evidence type="ECO:0000256" key="3">
    <source>
        <dbReference type="ARBA" id="ARBA00022827"/>
    </source>
</evidence>
<evidence type="ECO:0000313" key="8">
    <source>
        <dbReference type="Proteomes" id="UP000199207"/>
    </source>
</evidence>
<dbReference type="PANTHER" id="PTHR43429">
    <property type="entry name" value="PYRIDINE NUCLEOTIDE-DISULFIDE OXIDOREDUCTASE DOMAIN-CONTAINING"/>
    <property type="match status" value="1"/>
</dbReference>
<reference evidence="7 8" key="1">
    <citation type="submission" date="2016-10" db="EMBL/GenBank/DDBJ databases">
        <authorList>
            <person name="de Groot N.N."/>
        </authorList>
    </citation>
    <scope>NUCLEOTIDE SEQUENCE [LARGE SCALE GENOMIC DNA]</scope>
    <source>
        <strain evidence="7 8">CGMCC 4.5739</strain>
    </source>
</reference>
<dbReference type="Gene3D" id="1.10.10.1100">
    <property type="entry name" value="BFD-like [2Fe-2S]-binding domain"/>
    <property type="match status" value="1"/>
</dbReference>
<dbReference type="InterPro" id="IPR023753">
    <property type="entry name" value="FAD/NAD-binding_dom"/>
</dbReference>
<dbReference type="InterPro" id="IPR041854">
    <property type="entry name" value="BFD-like_2Fe2S-bd_dom_sf"/>
</dbReference>
<dbReference type="Gene3D" id="3.50.50.60">
    <property type="entry name" value="FAD/NAD(P)-binding domain"/>
    <property type="match status" value="2"/>
</dbReference>
<sequence>MTTTTTTTTTTTATSSAATTALNTTTGATTGATTGNAAHNATAGTAGTTGARGAGDVLILGNGPDAVRLTRALHRLGHPGPVRMLPEPVVTAIDRRRRRVRTADGGEHPYGTLALALGARPHIPDVPGLRCPEGQLRGGVRVGTPLAGPAAGRRATTTPGPVVVLGAGPDGTDAALALRRAGRQVTVVHPGAHPMSRRLDRTAGELLAGALAERGIRVHAGATAVEFTPGKLTLDDGRILEAATLLLCTGTVPHTRLAAEAGLPVGHGVLVDSRLRTADPHISALGSCAELTTTADGPAAPPAWDQAEALAARLTGADRTAPPPVVRLRDPALHLAVMGSRQALEEAPDQITLHDPARGRYARLALRRDRVAAAVVLGLPRAAAAVTQLYREARPVPAARLALLLGTPPLRPGAPDSPATVVCRCNHVTLGELREAWDRGARDVAALAEATRATTGCGSCTDEVARLCSARTAPSGGPGGARSAGRGAREGRAR</sequence>
<dbReference type="Pfam" id="PF04324">
    <property type="entry name" value="Fer2_BFD"/>
    <property type="match status" value="1"/>
</dbReference>
<dbReference type="Proteomes" id="UP000199207">
    <property type="component" value="Unassembled WGS sequence"/>
</dbReference>
<dbReference type="PANTHER" id="PTHR43429:SF3">
    <property type="entry name" value="NITRITE REDUCTASE [NAD(P)H]"/>
    <property type="match status" value="1"/>
</dbReference>
<protein>
    <submittedName>
        <fullName evidence="7">Assimilatory nitrate reductase electron transfer subunit</fullName>
    </submittedName>
</protein>
<dbReference type="RefSeq" id="WP_093837070.1">
    <property type="nucleotide sequence ID" value="NZ_FOLM01000001.1"/>
</dbReference>
<dbReference type="InterPro" id="IPR007419">
    <property type="entry name" value="BFD-like_2Fe2S-bd_dom"/>
</dbReference>